<dbReference type="eggNOG" id="ENOG502R33J">
    <property type="taxonomic scope" value="Eukaryota"/>
</dbReference>
<dbReference type="InterPro" id="IPR001810">
    <property type="entry name" value="F-box_dom"/>
</dbReference>
<protein>
    <submittedName>
        <fullName evidence="3">F-box domain-containing protein</fullName>
    </submittedName>
</protein>
<reference evidence="3" key="1">
    <citation type="submission" date="2016-11" db="UniProtKB">
        <authorList>
            <consortium name="WormBaseParasite"/>
        </authorList>
    </citation>
    <scope>IDENTIFICATION</scope>
</reference>
<proteinExistence type="predicted"/>
<dbReference type="Pfam" id="PF07735">
    <property type="entry name" value="FBA_2"/>
    <property type="match status" value="1"/>
</dbReference>
<keyword evidence="2" id="KW-1185">Reference proteome</keyword>
<dbReference type="PROSITE" id="PS50181">
    <property type="entry name" value="FBOX"/>
    <property type="match status" value="1"/>
</dbReference>
<dbReference type="Pfam" id="PF00646">
    <property type="entry name" value="F-box"/>
    <property type="match status" value="1"/>
</dbReference>
<accession>A0A1I7TLN0</accession>
<evidence type="ECO:0000313" key="3">
    <source>
        <dbReference type="WBParaSite" id="Csp11.Scaffold628.g7146.t1"/>
    </source>
</evidence>
<evidence type="ECO:0000313" key="2">
    <source>
        <dbReference type="Proteomes" id="UP000095282"/>
    </source>
</evidence>
<organism evidence="2 3">
    <name type="scientific">Caenorhabditis tropicalis</name>
    <dbReference type="NCBI Taxonomy" id="1561998"/>
    <lineage>
        <taxon>Eukaryota</taxon>
        <taxon>Metazoa</taxon>
        <taxon>Ecdysozoa</taxon>
        <taxon>Nematoda</taxon>
        <taxon>Chromadorea</taxon>
        <taxon>Rhabditida</taxon>
        <taxon>Rhabditina</taxon>
        <taxon>Rhabditomorpha</taxon>
        <taxon>Rhabditoidea</taxon>
        <taxon>Rhabditidae</taxon>
        <taxon>Peloderinae</taxon>
        <taxon>Caenorhabditis</taxon>
    </lineage>
</organism>
<sequence length="329" mass="38509">MQFHLYRLAFLAIEQVVKHLDPREIYNLSKCSKRSFRIINSLVKNQKCSLDLRVGKTLKLDVHHNCGMEFQYCHLSKLEDMPGTFNQHFSSPEDVFGRSISLSYWENPYEAFKEFYNHMRCLYEKPINHLIYVVKPGAMCYDLLEQINQNQPFIERATVTFMKTVEEEMVTALNMLSAVRNMTWGPFIIRDGQFRNVIQKFEYDNLTIGAGGVWLGIKHILNMDCRTIRIACQHTLNQAHLTEYLKAWITGAAPKLEHFILIFENLNLSIVLREIEFQKVDTNDTFTETKGPYIIQRKHDGRRAKVFGAISKGWHCTTYYDSFEISVLE</sequence>
<dbReference type="InterPro" id="IPR012885">
    <property type="entry name" value="F-box_Sdz-33"/>
</dbReference>
<dbReference type="PANTHER" id="PTHR21503">
    <property type="entry name" value="F-BOX-CONTAINING HYPOTHETICAL PROTEIN C.ELEGANS"/>
    <property type="match status" value="1"/>
</dbReference>
<name>A0A1I7TLN0_9PELO</name>
<dbReference type="WBParaSite" id="Csp11.Scaffold628.g7146.t1">
    <property type="protein sequence ID" value="Csp11.Scaffold628.g7146.t1"/>
    <property type="gene ID" value="Csp11.Scaffold628.g7146"/>
</dbReference>
<dbReference type="Proteomes" id="UP000095282">
    <property type="component" value="Unplaced"/>
</dbReference>
<evidence type="ECO:0000259" key="1">
    <source>
        <dbReference type="PROSITE" id="PS50181"/>
    </source>
</evidence>
<feature type="domain" description="F-box" evidence="1">
    <location>
        <begin position="2"/>
        <end position="46"/>
    </location>
</feature>
<dbReference type="AlphaFoldDB" id="A0A1I7TLN0"/>
<dbReference type="PANTHER" id="PTHR21503:SF8">
    <property type="entry name" value="F-BOX ASSOCIATED DOMAIN-CONTAINING PROTEIN-RELATED"/>
    <property type="match status" value="1"/>
</dbReference>